<dbReference type="SUPFAM" id="SSF103473">
    <property type="entry name" value="MFS general substrate transporter"/>
    <property type="match status" value="1"/>
</dbReference>
<keyword evidence="2 6" id="KW-0812">Transmembrane</keyword>
<accession>A0ABR3J035</accession>
<dbReference type="PANTHER" id="PTHR21576">
    <property type="entry name" value="UNCHARACTERIZED NODULIN-LIKE PROTEIN"/>
    <property type="match status" value="1"/>
</dbReference>
<protein>
    <recommendedName>
        <fullName evidence="9">MFS general substrate transporter</fullName>
    </recommendedName>
</protein>
<reference evidence="8" key="1">
    <citation type="submission" date="2024-06" db="EMBL/GenBank/DDBJ databases">
        <title>Multi-omics analyses provide insights into the biosynthesis of the anticancer antibiotic pleurotin in Hohenbuehelia grisea.</title>
        <authorList>
            <person name="Weaver J.A."/>
            <person name="Alberti F."/>
        </authorList>
    </citation>
    <scope>NUCLEOTIDE SEQUENCE [LARGE SCALE GENOMIC DNA]</scope>
    <source>
        <strain evidence="8">T-177</strain>
    </source>
</reference>
<feature type="transmembrane region" description="Helical" evidence="6">
    <location>
        <begin position="155"/>
        <end position="177"/>
    </location>
</feature>
<evidence type="ECO:0000256" key="6">
    <source>
        <dbReference type="SAM" id="Phobius"/>
    </source>
</evidence>
<evidence type="ECO:0000256" key="4">
    <source>
        <dbReference type="ARBA" id="ARBA00023136"/>
    </source>
</evidence>
<dbReference type="InterPro" id="IPR036259">
    <property type="entry name" value="MFS_trans_sf"/>
</dbReference>
<evidence type="ECO:0000256" key="3">
    <source>
        <dbReference type="ARBA" id="ARBA00022989"/>
    </source>
</evidence>
<evidence type="ECO:0000313" key="8">
    <source>
        <dbReference type="Proteomes" id="UP001556367"/>
    </source>
</evidence>
<evidence type="ECO:0000256" key="1">
    <source>
        <dbReference type="ARBA" id="ARBA00004141"/>
    </source>
</evidence>
<dbReference type="InterPro" id="IPR011701">
    <property type="entry name" value="MFS"/>
</dbReference>
<proteinExistence type="predicted"/>
<evidence type="ECO:0008006" key="9">
    <source>
        <dbReference type="Google" id="ProtNLM"/>
    </source>
</evidence>
<evidence type="ECO:0000256" key="5">
    <source>
        <dbReference type="SAM" id="MobiDB-lite"/>
    </source>
</evidence>
<dbReference type="PANTHER" id="PTHR21576:SF160">
    <property type="entry name" value="NODULIN-LIKE DOMAIN-CONTAINING PROTEIN"/>
    <property type="match status" value="1"/>
</dbReference>
<organism evidence="7 8">
    <name type="scientific">Hohenbuehelia grisea</name>
    <dbReference type="NCBI Taxonomy" id="104357"/>
    <lineage>
        <taxon>Eukaryota</taxon>
        <taxon>Fungi</taxon>
        <taxon>Dikarya</taxon>
        <taxon>Basidiomycota</taxon>
        <taxon>Agaricomycotina</taxon>
        <taxon>Agaricomycetes</taxon>
        <taxon>Agaricomycetidae</taxon>
        <taxon>Agaricales</taxon>
        <taxon>Pleurotineae</taxon>
        <taxon>Pleurotaceae</taxon>
        <taxon>Hohenbuehelia</taxon>
    </lineage>
</organism>
<feature type="transmembrane region" description="Helical" evidence="6">
    <location>
        <begin position="183"/>
        <end position="203"/>
    </location>
</feature>
<keyword evidence="4 6" id="KW-0472">Membrane</keyword>
<feature type="transmembrane region" description="Helical" evidence="6">
    <location>
        <begin position="319"/>
        <end position="337"/>
    </location>
</feature>
<evidence type="ECO:0000256" key="2">
    <source>
        <dbReference type="ARBA" id="ARBA00022692"/>
    </source>
</evidence>
<feature type="transmembrane region" description="Helical" evidence="6">
    <location>
        <begin position="427"/>
        <end position="447"/>
    </location>
</feature>
<feature type="transmembrane region" description="Helical" evidence="6">
    <location>
        <begin position="113"/>
        <end position="134"/>
    </location>
</feature>
<evidence type="ECO:0000313" key="7">
    <source>
        <dbReference type="EMBL" id="KAL0948954.1"/>
    </source>
</evidence>
<feature type="region of interest" description="Disordered" evidence="5">
    <location>
        <begin position="485"/>
        <end position="506"/>
    </location>
</feature>
<feature type="compositionally biased region" description="Low complexity" evidence="5">
    <location>
        <begin position="270"/>
        <end position="289"/>
    </location>
</feature>
<comment type="subcellular location">
    <subcellularLocation>
        <location evidence="1">Membrane</location>
        <topology evidence="1">Multi-pass membrane protein</topology>
    </subcellularLocation>
</comment>
<comment type="caution">
    <text evidence="7">The sequence shown here is derived from an EMBL/GenBank/DDBJ whole genome shotgun (WGS) entry which is preliminary data.</text>
</comment>
<keyword evidence="3 6" id="KW-1133">Transmembrane helix</keyword>
<dbReference type="Gene3D" id="1.20.1250.20">
    <property type="entry name" value="MFS general substrate transporter like domains"/>
    <property type="match status" value="2"/>
</dbReference>
<feature type="transmembrane region" description="Helical" evidence="6">
    <location>
        <begin position="15"/>
        <end position="34"/>
    </location>
</feature>
<feature type="transmembrane region" description="Helical" evidence="6">
    <location>
        <begin position="81"/>
        <end position="101"/>
    </location>
</feature>
<dbReference type="Pfam" id="PF07690">
    <property type="entry name" value="MFS_1"/>
    <property type="match status" value="1"/>
</dbReference>
<dbReference type="Proteomes" id="UP001556367">
    <property type="component" value="Unassembled WGS sequence"/>
</dbReference>
<gene>
    <name evidence="7" type="ORF">HGRIS_009059</name>
</gene>
<sequence>MASTSYPDLISAPRITTLLASLVVSVASGTNYVFSAWAPQLGTRLNISHTKLNIIALGGNAGVYTSGPIWGRIADSRGPSILLAGAFVFLLVGYSGIRHFYDAGLAATETTLSTPAFLMLVIFSILTGAGGNGGHTGSVNATAKSFPDRARGSTTGFVISGFGLSAFLFSTIAHLAYPGDTSSLLFILAFGTAFPMVIGFFLVRPIPLPPSESHGHEDAAHGGDAEAIGAAAVIFQHENDSEARLLDEDDLSGARSRSDAIYEGGRSVELSRSLSPNSGRRGSRSSFGRSLSRLRSSAHTELESLPNIHGSRLWAHADFWLLFSMLSMLSGTGLMYINNVGSMSQALYAKANSPYDPLKAGEWQATQVSMISLNNFAGRIIIGLISDFAKTRLHVPRSYCLVIVSCTLLASQLYAASVEEVTSLWKASMILGLGYGSVFSMFPSMCIEWFGLPHFSENWGFLSMAPLVAGNLFSVAFGRNLDAHTPTEAPPKASLSRASPNTGTEPIRQCMDGRACYVSTLHLTTAACALCVGLSVWAGWRDRRKAMLEARRKEGEVEWDREPGE</sequence>
<feature type="transmembrane region" description="Helical" evidence="6">
    <location>
        <begin position="521"/>
        <end position="540"/>
    </location>
</feature>
<name>A0ABR3J035_9AGAR</name>
<feature type="transmembrane region" description="Helical" evidence="6">
    <location>
        <begin position="398"/>
        <end position="415"/>
    </location>
</feature>
<keyword evidence="8" id="KW-1185">Reference proteome</keyword>
<feature type="transmembrane region" description="Helical" evidence="6">
    <location>
        <begin position="365"/>
        <end position="386"/>
    </location>
</feature>
<feature type="region of interest" description="Disordered" evidence="5">
    <location>
        <begin position="268"/>
        <end position="289"/>
    </location>
</feature>
<dbReference type="EMBL" id="JASNQZ010000012">
    <property type="protein sequence ID" value="KAL0948954.1"/>
    <property type="molecule type" value="Genomic_DNA"/>
</dbReference>
<feature type="transmembrane region" description="Helical" evidence="6">
    <location>
        <begin position="459"/>
        <end position="477"/>
    </location>
</feature>